<reference evidence="4 5" key="1">
    <citation type="journal article" date="2014" name="Antonie Van Leeuwenhoek">
        <title>Hyphomonas beringensis sp. nov. and Hyphomonas chukchiensis sp. nov., isolated from surface seawater of the Bering Sea and Chukchi Sea.</title>
        <authorList>
            <person name="Li C."/>
            <person name="Lai Q."/>
            <person name="Li G."/>
            <person name="Dong C."/>
            <person name="Wang J."/>
            <person name="Liao Y."/>
            <person name="Shao Z."/>
        </authorList>
    </citation>
    <scope>NUCLEOTIDE SEQUENCE [LARGE SCALE GENOMIC DNA]</scope>
    <source>
        <strain evidence="4 5">22II1-22F38</strain>
    </source>
</reference>
<dbReference type="GO" id="GO:0004497">
    <property type="term" value="F:monooxygenase activity"/>
    <property type="evidence" value="ECO:0007669"/>
    <property type="project" value="UniProtKB-KW"/>
</dbReference>
<dbReference type="PATRIC" id="fig|1280948.3.peg.957"/>
<dbReference type="Proteomes" id="UP000024547">
    <property type="component" value="Unassembled WGS sequence"/>
</dbReference>
<dbReference type="InterPro" id="IPR002938">
    <property type="entry name" value="FAD-bd"/>
</dbReference>
<dbReference type="AlphaFoldDB" id="A0A059E9S6"/>
<dbReference type="SUPFAM" id="SSF51905">
    <property type="entry name" value="FAD/NAD(P)-binding domain"/>
    <property type="match status" value="1"/>
</dbReference>
<sequence length="404" mass="43606">MPADMSEACKIAIAGAGIGGLAAAAFLASDGHKVSVFDQFDAPRPVGAGLILQETGLTILGELGLREAASELGSTIRRLHGQSVDNGRTVLDVQYGALRPGLCGVAIQRGALFDLVYQAAVYAGAEIVPSTRIISASAGQGLLTTGAGTTLGPFDIVVDALGVRSPLSLRARHALPYGALWATLPWQENAGFELDALVQRYRQARQMSGVMPSGRSSDSAQECLTYFWSIRNDAYMQWKQAPLSDWKGEAIDLWPETSALLEPLENHDQLTFARYEHRTHRPVVDQRVVHIGDSWHAASPQLGQGANMALLDAYALARALGESDELDRQLMYYARMRKMHVRLFQAMSWLFTPAYQSDSGSLAWLRDWLAAPVSRISPAPKILAAMVSGGLGSPLKRLGLRPGA</sequence>
<dbReference type="Gene3D" id="3.30.9.10">
    <property type="entry name" value="D-Amino Acid Oxidase, subunit A, domain 2"/>
    <property type="match status" value="1"/>
</dbReference>
<accession>A0A059E9S6</accession>
<dbReference type="PANTHER" id="PTHR13789:SF309">
    <property type="entry name" value="PUTATIVE (AFU_ORTHOLOGUE AFUA_6G14510)-RELATED"/>
    <property type="match status" value="1"/>
</dbReference>
<evidence type="ECO:0000256" key="2">
    <source>
        <dbReference type="ARBA" id="ARBA00023033"/>
    </source>
</evidence>
<keyword evidence="2" id="KW-0503">Monooxygenase</keyword>
<protein>
    <recommendedName>
        <fullName evidence="3">FAD-binding domain-containing protein</fullName>
    </recommendedName>
</protein>
<proteinExistence type="predicted"/>
<evidence type="ECO:0000313" key="4">
    <source>
        <dbReference type="EMBL" id="KCZ64378.1"/>
    </source>
</evidence>
<dbReference type="GO" id="GO:0071949">
    <property type="term" value="F:FAD binding"/>
    <property type="evidence" value="ECO:0007669"/>
    <property type="project" value="InterPro"/>
</dbReference>
<dbReference type="eggNOG" id="COG0654">
    <property type="taxonomic scope" value="Bacteria"/>
</dbReference>
<dbReference type="EMBL" id="AWFH01000004">
    <property type="protein sequence ID" value="KCZ64378.1"/>
    <property type="molecule type" value="Genomic_DNA"/>
</dbReference>
<dbReference type="InterPro" id="IPR036188">
    <property type="entry name" value="FAD/NAD-bd_sf"/>
</dbReference>
<evidence type="ECO:0000259" key="3">
    <source>
        <dbReference type="Pfam" id="PF01494"/>
    </source>
</evidence>
<dbReference type="Pfam" id="PF01494">
    <property type="entry name" value="FAD_binding_3"/>
    <property type="match status" value="2"/>
</dbReference>
<keyword evidence="5" id="KW-1185">Reference proteome</keyword>
<dbReference type="InterPro" id="IPR050493">
    <property type="entry name" value="FAD-dep_Monooxygenase_BioMet"/>
</dbReference>
<comment type="caution">
    <text evidence="4">The sequence shown here is derived from an EMBL/GenBank/DDBJ whole genome shotgun (WGS) entry which is preliminary data.</text>
</comment>
<organism evidence="4 5">
    <name type="scientific">Hyphomonas atlantica</name>
    <dbReference type="NCBI Taxonomy" id="1280948"/>
    <lineage>
        <taxon>Bacteria</taxon>
        <taxon>Pseudomonadati</taxon>
        <taxon>Pseudomonadota</taxon>
        <taxon>Alphaproteobacteria</taxon>
        <taxon>Hyphomonadales</taxon>
        <taxon>Hyphomonadaceae</taxon>
        <taxon>Hyphomonas</taxon>
    </lineage>
</organism>
<gene>
    <name evidence="4" type="ORF">HY36_13585</name>
</gene>
<dbReference type="Gene3D" id="3.50.50.60">
    <property type="entry name" value="FAD/NAD(P)-binding domain"/>
    <property type="match status" value="1"/>
</dbReference>
<dbReference type="PRINTS" id="PR00420">
    <property type="entry name" value="RNGMNOXGNASE"/>
</dbReference>
<feature type="domain" description="FAD-binding" evidence="3">
    <location>
        <begin position="248"/>
        <end position="322"/>
    </location>
</feature>
<name>A0A059E9S6_9PROT</name>
<dbReference type="STRING" id="1280948.HY36_13585"/>
<dbReference type="PANTHER" id="PTHR13789">
    <property type="entry name" value="MONOOXYGENASE"/>
    <property type="match status" value="1"/>
</dbReference>
<evidence type="ECO:0000256" key="1">
    <source>
        <dbReference type="ARBA" id="ARBA00023002"/>
    </source>
</evidence>
<feature type="domain" description="FAD-binding" evidence="3">
    <location>
        <begin position="9"/>
        <end position="135"/>
    </location>
</feature>
<keyword evidence="1" id="KW-0560">Oxidoreductase</keyword>
<evidence type="ECO:0000313" key="5">
    <source>
        <dbReference type="Proteomes" id="UP000024547"/>
    </source>
</evidence>